<dbReference type="EMBL" id="JADKNH010000011">
    <property type="protein sequence ID" value="MBF4694940.1"/>
    <property type="molecule type" value="Genomic_DNA"/>
</dbReference>
<dbReference type="Proteomes" id="UP000614200">
    <property type="component" value="Unassembled WGS sequence"/>
</dbReference>
<dbReference type="Gene3D" id="2.30.30.40">
    <property type="entry name" value="SH3 Domains"/>
    <property type="match status" value="1"/>
</dbReference>
<feature type="domain" description="SH3" evidence="2">
    <location>
        <begin position="4"/>
        <end position="60"/>
    </location>
</feature>
<dbReference type="RefSeq" id="WP_194703174.1">
    <property type="nucleotide sequence ID" value="NZ_JADKNH010000011.1"/>
</dbReference>
<keyword evidence="1" id="KW-0728">SH3 domain</keyword>
<protein>
    <recommendedName>
        <fullName evidence="2">SH3 domain-containing protein</fullName>
    </recommendedName>
</protein>
<accession>A0ABR9ZWU3</accession>
<dbReference type="InterPro" id="IPR014593">
    <property type="entry name" value="UCP034961_SH3_2"/>
</dbReference>
<dbReference type="InterPro" id="IPR001452">
    <property type="entry name" value="SH3_domain"/>
</dbReference>
<organism evidence="3 4">
    <name type="scientific">Fusibacter ferrireducens</name>
    <dbReference type="NCBI Taxonomy" id="2785058"/>
    <lineage>
        <taxon>Bacteria</taxon>
        <taxon>Bacillati</taxon>
        <taxon>Bacillota</taxon>
        <taxon>Clostridia</taxon>
        <taxon>Eubacteriales</taxon>
        <taxon>Eubacteriales Family XII. Incertae Sedis</taxon>
        <taxon>Fusibacter</taxon>
    </lineage>
</organism>
<reference evidence="3 4" key="1">
    <citation type="submission" date="2020-11" db="EMBL/GenBank/DDBJ databases">
        <title>Fusibacter basophilias sp. nov.</title>
        <authorList>
            <person name="Qiu D."/>
        </authorList>
    </citation>
    <scope>NUCLEOTIDE SEQUENCE [LARGE SCALE GENOMIC DNA]</scope>
    <source>
        <strain evidence="3 4">Q10-2</strain>
    </source>
</reference>
<proteinExistence type="predicted"/>
<dbReference type="Pfam" id="PF07653">
    <property type="entry name" value="SH3_2"/>
    <property type="match status" value="1"/>
</dbReference>
<keyword evidence="4" id="KW-1185">Reference proteome</keyword>
<dbReference type="InterPro" id="IPR036028">
    <property type="entry name" value="SH3-like_dom_sf"/>
</dbReference>
<sequence>MIEYKVIKERKSDMNSPIKLKTGDIVECLEESNEDGDWAGWILCKGNSLKGWVPKQIIKKEGKIGKVLENYDATEFDLTIGEIIISDKELNGWIYGIKKNSDGLKAWAPLNHIQKL</sequence>
<evidence type="ECO:0000259" key="2">
    <source>
        <dbReference type="Pfam" id="PF07653"/>
    </source>
</evidence>
<evidence type="ECO:0000256" key="1">
    <source>
        <dbReference type="ARBA" id="ARBA00022443"/>
    </source>
</evidence>
<dbReference type="PIRSF" id="PIRSF034961">
    <property type="entry name" value="UCP034961_SH3_2"/>
    <property type="match status" value="1"/>
</dbReference>
<dbReference type="SUPFAM" id="SSF50044">
    <property type="entry name" value="SH3-domain"/>
    <property type="match status" value="1"/>
</dbReference>
<evidence type="ECO:0000313" key="4">
    <source>
        <dbReference type="Proteomes" id="UP000614200"/>
    </source>
</evidence>
<comment type="caution">
    <text evidence="3">The sequence shown here is derived from an EMBL/GenBank/DDBJ whole genome shotgun (WGS) entry which is preliminary data.</text>
</comment>
<gene>
    <name evidence="3" type="ORF">ISU02_17715</name>
</gene>
<evidence type="ECO:0000313" key="3">
    <source>
        <dbReference type="EMBL" id="MBF4694940.1"/>
    </source>
</evidence>
<name>A0ABR9ZWU3_9FIRM</name>